<comment type="caution">
    <text evidence="7">The sequence shown here is derived from an EMBL/GenBank/DDBJ whole genome shotgun (WGS) entry which is preliminary data.</text>
</comment>
<keyword evidence="2" id="KW-0288">FMN</keyword>
<keyword evidence="3" id="KW-0560">Oxidoreductase</keyword>
<dbReference type="EMBL" id="WNWQ01000360">
    <property type="protein sequence ID" value="KAE9969655.1"/>
    <property type="molecule type" value="Genomic_DNA"/>
</dbReference>
<dbReference type="Proteomes" id="UP000433883">
    <property type="component" value="Unassembled WGS sequence"/>
</dbReference>
<dbReference type="GO" id="GO:0004497">
    <property type="term" value="F:monooxygenase activity"/>
    <property type="evidence" value="ECO:0007669"/>
    <property type="project" value="UniProtKB-KW"/>
</dbReference>
<feature type="domain" description="Luciferase-like" evidence="6">
    <location>
        <begin position="35"/>
        <end position="397"/>
    </location>
</feature>
<dbReference type="InterPro" id="IPR036661">
    <property type="entry name" value="Luciferase-like_sf"/>
</dbReference>
<evidence type="ECO:0000256" key="1">
    <source>
        <dbReference type="ARBA" id="ARBA00022630"/>
    </source>
</evidence>
<dbReference type="PANTHER" id="PTHR30011">
    <property type="entry name" value="ALKANESULFONATE MONOOXYGENASE-RELATED"/>
    <property type="match status" value="1"/>
</dbReference>
<accession>A0A8H3YQE8</accession>
<comment type="similarity">
    <text evidence="5">Belongs to the NtaA/SnaA/DszA monooxygenase family.</text>
</comment>
<keyword evidence="1" id="KW-0285">Flavoprotein</keyword>
<dbReference type="AlphaFoldDB" id="A0A8H3YQE8"/>
<dbReference type="NCBIfam" id="TIGR03860">
    <property type="entry name" value="FMN_nitrolo"/>
    <property type="match status" value="1"/>
</dbReference>
<keyword evidence="4" id="KW-0503">Monooxygenase</keyword>
<dbReference type="PANTHER" id="PTHR30011:SF16">
    <property type="entry name" value="C2H2 FINGER DOMAIN TRANSCRIPTION FACTOR (EUROFUNG)-RELATED"/>
    <property type="match status" value="1"/>
</dbReference>
<proteinExistence type="inferred from homology"/>
<evidence type="ECO:0000256" key="5">
    <source>
        <dbReference type="ARBA" id="ARBA00033748"/>
    </source>
</evidence>
<evidence type="ECO:0000256" key="4">
    <source>
        <dbReference type="ARBA" id="ARBA00023033"/>
    </source>
</evidence>
<evidence type="ECO:0000313" key="7">
    <source>
        <dbReference type="EMBL" id="KAE9969655.1"/>
    </source>
</evidence>
<dbReference type="PIRSF" id="PIRSF000337">
    <property type="entry name" value="NTA_MOA"/>
    <property type="match status" value="1"/>
</dbReference>
<evidence type="ECO:0000256" key="3">
    <source>
        <dbReference type="ARBA" id="ARBA00023002"/>
    </source>
</evidence>
<protein>
    <recommendedName>
        <fullName evidence="6">Luciferase-like domain-containing protein</fullName>
    </recommendedName>
</protein>
<dbReference type="SUPFAM" id="SSF51679">
    <property type="entry name" value="Bacterial luciferase-like"/>
    <property type="match status" value="1"/>
</dbReference>
<organism evidence="7 8">
    <name type="scientific">Venturia inaequalis</name>
    <name type="common">Apple scab fungus</name>
    <dbReference type="NCBI Taxonomy" id="5025"/>
    <lineage>
        <taxon>Eukaryota</taxon>
        <taxon>Fungi</taxon>
        <taxon>Dikarya</taxon>
        <taxon>Ascomycota</taxon>
        <taxon>Pezizomycotina</taxon>
        <taxon>Dothideomycetes</taxon>
        <taxon>Pleosporomycetidae</taxon>
        <taxon>Venturiales</taxon>
        <taxon>Venturiaceae</taxon>
        <taxon>Venturia</taxon>
    </lineage>
</organism>
<gene>
    <name evidence="7" type="ORF">BLS_005295</name>
</gene>
<dbReference type="InterPro" id="IPR051260">
    <property type="entry name" value="Diverse_substr_monoxygenases"/>
</dbReference>
<evidence type="ECO:0000313" key="8">
    <source>
        <dbReference type="Proteomes" id="UP000433883"/>
    </source>
</evidence>
<dbReference type="InterPro" id="IPR016215">
    <property type="entry name" value="NTA_MOA"/>
</dbReference>
<reference evidence="7 8" key="1">
    <citation type="submission" date="2019-11" db="EMBL/GenBank/DDBJ databases">
        <title>Venturia inaequalis Genome Resource.</title>
        <authorList>
            <person name="Lichtner F.J."/>
        </authorList>
    </citation>
    <scope>NUCLEOTIDE SEQUENCE [LARGE SCALE GENOMIC DNA]</scope>
    <source>
        <strain evidence="7">Bline_iso_100314</strain>
    </source>
</reference>
<dbReference type="InterPro" id="IPR011251">
    <property type="entry name" value="Luciferase-like_dom"/>
</dbReference>
<evidence type="ECO:0000256" key="2">
    <source>
        <dbReference type="ARBA" id="ARBA00022643"/>
    </source>
</evidence>
<evidence type="ECO:0000259" key="6">
    <source>
        <dbReference type="Pfam" id="PF00296"/>
    </source>
</evidence>
<sequence>MASSTTPKKQMQLNIIDNTATGSHMAVGQWKDPNSMSRHKDRLEYYIWLAKMAEKGKITSIFFADLYGTHDVYGGNADATFKGGLWVAMLDPVVLISAMAQATKSISFAVTGSTSYLTPYILARTWSSLDHVTNGRIGWNIVTSFGKSPAKCMGMEEAIPHDERYASAEEYTDLVYRLWERSWEDGAQVWSSEPEAAYDPSKIHRIEFEGKYYKFSGYGQTHPSPQRTPALFQAGASKAGIAFAGKHAEGIYCGVPTIPGLLAYSKSVREAAVTAGRDPTTIKLFAGICPIVARTEEEAWEKHAKYKANTSVVGGLSSFCALTGVDLSKYGLDEPFNFDDEDLQGAGIQGIFKNFKLVEKDKAWTPRMVGEKVGFGGFGPMPVGTPSQVADVMEQWFTEADIDGFNIQYMCNPESIEDLVELLIPELQRRGLYRTEYPVVGGTFRENMQGKPGQSLLGTDHPGAKVRWNAQEEAIVEVECTNGLKRPRQTHTVDMEGNKKIKVSNSNGLEKDTIVRVI</sequence>
<name>A0A8H3YQE8_VENIN</name>
<dbReference type="Pfam" id="PF00296">
    <property type="entry name" value="Bac_luciferase"/>
    <property type="match status" value="1"/>
</dbReference>
<dbReference type="GO" id="GO:0016705">
    <property type="term" value="F:oxidoreductase activity, acting on paired donors, with incorporation or reduction of molecular oxygen"/>
    <property type="evidence" value="ECO:0007669"/>
    <property type="project" value="InterPro"/>
</dbReference>
<dbReference type="Gene3D" id="3.20.20.30">
    <property type="entry name" value="Luciferase-like domain"/>
    <property type="match status" value="1"/>
</dbReference>